<sequence>MFDNRPSNNVFDVNVFDDNMFDDNMFDDNMFDVNVLNNMFNLNKYKYNTITTEIIKLKEDGTIFNEIPSELLHLSYNMLYICAIANYSNSDKSKVSYKVIKHTKTIIEIIIEAAEEIENKELFYRMISNNHIITMQSYMIKHAGKKLVSDEGSKKSTMKLMELTEDKKYSNLQRALDIISQDITIMSKEDEDIMKTFNSINKYNEINDFLINSVYDSIYNDNNGIKSYDIFNIYWQMYTMCLSRYIDTEFEITLIRRYLNQLYTADKIAVQKSIKHSKVLKTVSTYGVSTDTITNKVVNNYLNALKSNIDGVIYKKMDKNNR</sequence>
<dbReference type="InParanoid" id="I3EIG7"/>
<gene>
    <name evidence="1" type="ORF">NEQG_00833</name>
</gene>
<evidence type="ECO:0000313" key="2">
    <source>
        <dbReference type="Proteomes" id="UP000002872"/>
    </source>
</evidence>
<name>I3EIG7_NEMP3</name>
<keyword evidence="2" id="KW-1185">Reference proteome</keyword>
<dbReference type="HOGENOM" id="CLU_056120_0_0_1"/>
<dbReference type="AlphaFoldDB" id="I3EIG7"/>
<dbReference type="VEuPathDB" id="MicrosporidiaDB:NEQG_00833"/>
<proteinExistence type="predicted"/>
<dbReference type="EMBL" id="GL870877">
    <property type="protein sequence ID" value="EIJ89014.1"/>
    <property type="molecule type" value="Genomic_DNA"/>
</dbReference>
<reference evidence="1" key="1">
    <citation type="submission" date="2011-01" db="EMBL/GenBank/DDBJ databases">
        <title>The Genome Sequence of Nematocida parisii strain ERTm3.</title>
        <authorList>
            <consortium name="The Broad Institute Genome Sequencing Platform"/>
            <consortium name="The Broad Institute Genome Sequencing Center for Infectious Disease"/>
            <person name="Cuomo C."/>
            <person name="Troemel E."/>
            <person name="Young S.K."/>
            <person name="Zeng Q."/>
            <person name="Gargeya S."/>
            <person name="Fitzgerald M."/>
            <person name="Haas B."/>
            <person name="Abouelleil A."/>
            <person name="Alvarado L."/>
            <person name="Arachchi H.M."/>
            <person name="Berlin A."/>
            <person name="Chapman S.B."/>
            <person name="Gearin G."/>
            <person name="Goldberg J."/>
            <person name="Griggs A."/>
            <person name="Gujja S."/>
            <person name="Hansen M."/>
            <person name="Heiman D."/>
            <person name="Howarth C."/>
            <person name="Larimer J."/>
            <person name="Lui A."/>
            <person name="MacDonald P.J.P."/>
            <person name="McCowen C."/>
            <person name="Montmayeur A."/>
            <person name="Murphy C."/>
            <person name="Neiman D."/>
            <person name="Pearson M."/>
            <person name="Priest M."/>
            <person name="Roberts A."/>
            <person name="Saif S."/>
            <person name="Shea T."/>
            <person name="Sisk P."/>
            <person name="Stolte C."/>
            <person name="Sykes S."/>
            <person name="Wortman J."/>
            <person name="Nusbaum C."/>
            <person name="Birren B."/>
        </authorList>
    </citation>
    <scope>NUCLEOTIDE SEQUENCE</scope>
    <source>
        <strain evidence="1">ERTm3</strain>
    </source>
</reference>
<evidence type="ECO:0000313" key="1">
    <source>
        <dbReference type="EMBL" id="EIJ89014.1"/>
    </source>
</evidence>
<protein>
    <submittedName>
        <fullName evidence="1">Uncharacterized protein</fullName>
    </submittedName>
</protein>
<accession>I3EIG7</accession>
<dbReference type="Proteomes" id="UP000002872">
    <property type="component" value="Unassembled WGS sequence"/>
</dbReference>
<organism evidence="1 2">
    <name type="scientific">Nematocida parisii (strain ERTm3)</name>
    <name type="common">Nematode killer fungus</name>
    <dbReference type="NCBI Taxonomy" id="935791"/>
    <lineage>
        <taxon>Eukaryota</taxon>
        <taxon>Fungi</taxon>
        <taxon>Fungi incertae sedis</taxon>
        <taxon>Microsporidia</taxon>
        <taxon>Nematocida</taxon>
    </lineage>
</organism>